<gene>
    <name evidence="1" type="ORF">AV274_3475</name>
</gene>
<dbReference type="SUPFAM" id="SSF52058">
    <property type="entry name" value="L domain-like"/>
    <property type="match status" value="1"/>
</dbReference>
<organism evidence="1 2">
    <name type="scientific">Blastocystis sp. subtype 1 (strain ATCC 50177 / NandII)</name>
    <dbReference type="NCBI Taxonomy" id="478820"/>
    <lineage>
        <taxon>Eukaryota</taxon>
        <taxon>Sar</taxon>
        <taxon>Stramenopiles</taxon>
        <taxon>Bigyra</taxon>
        <taxon>Opalozoa</taxon>
        <taxon>Opalinata</taxon>
        <taxon>Blastocystidae</taxon>
        <taxon>Blastocystis</taxon>
    </lineage>
</organism>
<dbReference type="Gene3D" id="3.80.10.10">
    <property type="entry name" value="Ribonuclease Inhibitor"/>
    <property type="match status" value="1"/>
</dbReference>
<dbReference type="Proteomes" id="UP000078348">
    <property type="component" value="Unassembled WGS sequence"/>
</dbReference>
<dbReference type="EMBL" id="LXWW01000210">
    <property type="protein sequence ID" value="OAO14771.1"/>
    <property type="molecule type" value="Genomic_DNA"/>
</dbReference>
<accession>A0A196SEM5</accession>
<dbReference type="AlphaFoldDB" id="A0A196SEM5"/>
<dbReference type="InterPro" id="IPR032675">
    <property type="entry name" value="LRR_dom_sf"/>
</dbReference>
<name>A0A196SEM5_BLAHN</name>
<comment type="caution">
    <text evidence="1">The sequence shown here is derived from an EMBL/GenBank/DDBJ whole genome shotgun (WGS) entry which is preliminary data.</text>
</comment>
<evidence type="ECO:0000313" key="1">
    <source>
        <dbReference type="EMBL" id="OAO14771.1"/>
    </source>
</evidence>
<evidence type="ECO:0000313" key="2">
    <source>
        <dbReference type="Proteomes" id="UP000078348"/>
    </source>
</evidence>
<protein>
    <submittedName>
        <fullName evidence="1">Uncharacterized protein</fullName>
    </submittedName>
</protein>
<reference evidence="1 2" key="1">
    <citation type="submission" date="2016-05" db="EMBL/GenBank/DDBJ databases">
        <title>Nuclear genome of Blastocystis sp. subtype 1 NandII.</title>
        <authorList>
            <person name="Gentekaki E."/>
            <person name="Curtis B."/>
            <person name="Stairs C."/>
            <person name="Eme L."/>
            <person name="Herman E."/>
            <person name="Klimes V."/>
            <person name="Arias M.C."/>
            <person name="Elias M."/>
            <person name="Hilliou F."/>
            <person name="Klute M."/>
            <person name="Malik S.-B."/>
            <person name="Pightling A."/>
            <person name="Rachubinski R."/>
            <person name="Salas D."/>
            <person name="Schlacht A."/>
            <person name="Suga H."/>
            <person name="Archibald J."/>
            <person name="Ball S.G."/>
            <person name="Clark G."/>
            <person name="Dacks J."/>
            <person name="Van Der Giezen M."/>
            <person name="Tsaousis A."/>
            <person name="Roger A."/>
        </authorList>
    </citation>
    <scope>NUCLEOTIDE SEQUENCE [LARGE SCALE GENOMIC DNA]</scope>
    <source>
        <strain evidence="2">ATCC 50177 / NandII</strain>
    </source>
</reference>
<proteinExistence type="predicted"/>
<sequence length="800" mass="93591">MQEFLNEFTKYVIRKEESPMKAVFDYVYERVFGKVDLSAYDSASLKFISEMNYIEDETIEDLAAFANEWNNAAFQDWYRRIASSKEVFSGQGEKAEDDARRQVKSLIERLPDTEVMKIRDQRRVYLWLWNCSQNYVSVYAYLNTIFDGKNPSMKFSVEIYAVMKILAYTCCKRPYHYLTVLRYLFQLPEKSEDSNMSPRDRIIRYLFNLDGLTFEEFVMLVSFSIRHSFDEVKVFFDHYYCNQWKEGKDYTGDSIVIHGTSVYGKVKKNGALVYAGYFRNRKYYGNGIEYMMYGREIGMEVEEITGYDMLRPKIENHKLKGWFQEGKKEGCFEYYSDGKSIREQRFYLHGRRCGVQTSFFNSNADSGDIKAPMVEGEKVFYDGEANGEVREFRDRYYRKRGYDFHNREAQDTWVFKSPHICCRDMDSKLYYLPTPGMKDSIKEYGFGQDYLEGEPLELFSPDLLPHFRCFSLIDGEWGHIFVSTEMIQYYFECINSLPKEDKFACVNDRNNTAKKNLVYGDRTETLQMKDLETLLAKQTLMEELVLDCILFPAEAVLNLELLSLHAILIRNCKFETLILEEGTTKTQPIVNADFTIENCECLVTLQVKKEKRHSFHSFKVSHCTSLENVVFDDRTMAACVLLELSNLKKLRSVQFGTNCFRQIAFISIQNVGLSTLSFNMPEAKGATIRVADCANLRTIHIQNNALKWVGKLVLTNLHNLEPITVDKFSLMKAGIYFSGLWLEASFTVDDENQVFAVRRADNRKWKLSPSFYINDCKTKITLQEKMKTDPFCRRMEPFCE</sequence>
<keyword evidence="2" id="KW-1185">Reference proteome</keyword>